<reference evidence="2 3" key="1">
    <citation type="submission" date="2015-07" db="EMBL/GenBank/DDBJ databases">
        <authorList>
            <person name="Ju K.-S."/>
            <person name="Doroghazi J.R."/>
            <person name="Metcalf W.W."/>
        </authorList>
    </citation>
    <scope>NUCLEOTIDE SEQUENCE [LARGE SCALE GENOMIC DNA]</scope>
    <source>
        <strain evidence="2 3">NRRL B-3589</strain>
    </source>
</reference>
<protein>
    <submittedName>
        <fullName evidence="2">Glycine oxidase</fullName>
    </submittedName>
</protein>
<feature type="domain" description="FAD dependent oxidoreductase" evidence="1">
    <location>
        <begin position="1"/>
        <end position="75"/>
    </location>
</feature>
<gene>
    <name evidence="2" type="ORF">ADK38_24620</name>
</gene>
<proteinExistence type="predicted"/>
<dbReference type="EMBL" id="LGUT01002147">
    <property type="protein sequence ID" value="KOG87584.1"/>
    <property type="molecule type" value="Genomic_DNA"/>
</dbReference>
<organism evidence="2 3">
    <name type="scientific">Streptomyces varsoviensis</name>
    <dbReference type="NCBI Taxonomy" id="67373"/>
    <lineage>
        <taxon>Bacteria</taxon>
        <taxon>Bacillati</taxon>
        <taxon>Actinomycetota</taxon>
        <taxon>Actinomycetes</taxon>
        <taxon>Kitasatosporales</taxon>
        <taxon>Streptomycetaceae</taxon>
        <taxon>Streptomyces</taxon>
    </lineage>
</organism>
<evidence type="ECO:0000313" key="2">
    <source>
        <dbReference type="EMBL" id="KOG87584.1"/>
    </source>
</evidence>
<keyword evidence="3" id="KW-1185">Reference proteome</keyword>
<comment type="caution">
    <text evidence="2">The sequence shown here is derived from an EMBL/GenBank/DDBJ whole genome shotgun (WGS) entry which is preliminary data.</text>
</comment>
<accession>A0ABR5J2J3</accession>
<dbReference type="Gene3D" id="3.30.9.10">
    <property type="entry name" value="D-Amino Acid Oxidase, subunit A, domain 2"/>
    <property type="match status" value="1"/>
</dbReference>
<dbReference type="InterPro" id="IPR006076">
    <property type="entry name" value="FAD-dep_OxRdtase"/>
</dbReference>
<evidence type="ECO:0000259" key="1">
    <source>
        <dbReference type="Pfam" id="PF01266"/>
    </source>
</evidence>
<dbReference type="Proteomes" id="UP000037020">
    <property type="component" value="Unassembled WGS sequence"/>
</dbReference>
<dbReference type="Gene3D" id="3.50.50.60">
    <property type="entry name" value="FAD/NAD(P)-binding domain"/>
    <property type="match status" value="1"/>
</dbReference>
<sequence>LEPMLAPGVRGGVRVDGDHQADPKRLARALLTACERAGVVFHRAEARRLLVEADRATGAELADGSRVRADRTVLCL</sequence>
<feature type="non-terminal residue" evidence="2">
    <location>
        <position position="76"/>
    </location>
</feature>
<evidence type="ECO:0000313" key="3">
    <source>
        <dbReference type="Proteomes" id="UP000037020"/>
    </source>
</evidence>
<dbReference type="Pfam" id="PF01266">
    <property type="entry name" value="DAO"/>
    <property type="match status" value="1"/>
</dbReference>
<name>A0ABR5J2J3_9ACTN</name>
<feature type="non-terminal residue" evidence="2">
    <location>
        <position position="1"/>
    </location>
</feature>
<dbReference type="InterPro" id="IPR036188">
    <property type="entry name" value="FAD/NAD-bd_sf"/>
</dbReference>
<dbReference type="SUPFAM" id="SSF51905">
    <property type="entry name" value="FAD/NAD(P)-binding domain"/>
    <property type="match status" value="1"/>
</dbReference>